<dbReference type="PANTHER" id="PTHR43765:SF2">
    <property type="entry name" value="2-DEHYDROPANTOATE 2-REDUCTASE"/>
    <property type="match status" value="1"/>
</dbReference>
<dbReference type="GO" id="GO:0005737">
    <property type="term" value="C:cytoplasm"/>
    <property type="evidence" value="ECO:0007669"/>
    <property type="project" value="TreeGrafter"/>
</dbReference>
<dbReference type="EC" id="1.1.1.169" evidence="4 11"/>
<dbReference type="InterPro" id="IPR008927">
    <property type="entry name" value="6-PGluconate_DH-like_C_sf"/>
</dbReference>
<keyword evidence="8 11" id="KW-0560">Oxidoreductase</keyword>
<dbReference type="OrthoDB" id="8555723at2"/>
<keyword evidence="7 11" id="KW-0521">NADP</keyword>
<evidence type="ECO:0000259" key="12">
    <source>
        <dbReference type="Pfam" id="PF02558"/>
    </source>
</evidence>
<keyword evidence="6 11" id="KW-0566">Pantothenate biosynthesis</keyword>
<comment type="caution">
    <text evidence="14">The sequence shown here is derived from an EMBL/GenBank/DDBJ whole genome shotgun (WGS) entry which is preliminary data.</text>
</comment>
<dbReference type="Pfam" id="PF08546">
    <property type="entry name" value="ApbA_C"/>
    <property type="match status" value="1"/>
</dbReference>
<evidence type="ECO:0000256" key="7">
    <source>
        <dbReference type="ARBA" id="ARBA00022857"/>
    </source>
</evidence>
<protein>
    <recommendedName>
        <fullName evidence="5 11">2-dehydropantoate 2-reductase</fullName>
        <ecNumber evidence="4 11">1.1.1.169</ecNumber>
    </recommendedName>
    <alternativeName>
        <fullName evidence="9 11">Ketopantoate reductase</fullName>
    </alternativeName>
</protein>
<dbReference type="Gene3D" id="1.10.1040.10">
    <property type="entry name" value="N-(1-d-carboxylethyl)-l-norvaline Dehydrogenase, domain 2"/>
    <property type="match status" value="1"/>
</dbReference>
<dbReference type="Proteomes" id="UP000292274">
    <property type="component" value="Unassembled WGS sequence"/>
</dbReference>
<comment type="similarity">
    <text evidence="3 11">Belongs to the ketopantoate reductase family.</text>
</comment>
<dbReference type="InterPro" id="IPR003710">
    <property type="entry name" value="ApbA"/>
</dbReference>
<evidence type="ECO:0000256" key="5">
    <source>
        <dbReference type="ARBA" id="ARBA00019465"/>
    </source>
</evidence>
<gene>
    <name evidence="14" type="ORF">E0H26_20045</name>
</gene>
<sequence>MPPPDSSAEAGHPPGAPRRVLVLGAGAIGGLLGARLAESPALDVLVAARRSIPGLTFSRRGPTGDSPPVTVPVTPVVDPASLPPLEWVVVATKTYDTARLGAWLGTPATAGARILVAQNGVEHRERMAPFADPTRVVPAIVTYGAERRGPGRVVQTLDGLVRVPADDAGRDFARLAAPTSLRVEVVEDFVAALWTKLAYNVVGNSLTTITDLPVRELGRRPELRRIAAALVAEVRAVAATRHATLPPELAESMLDEFAAFPATVRSSMWQDLHAGRRFEHDAISGALVRVARLNKVDAPFSQMATDLLETLSPVRASPSP</sequence>
<evidence type="ECO:0000256" key="2">
    <source>
        <dbReference type="ARBA" id="ARBA00004994"/>
    </source>
</evidence>
<reference evidence="14 15" key="1">
    <citation type="submission" date="2019-02" db="EMBL/GenBank/DDBJ databases">
        <title>Jishengella sp. nov., isolated from a root of Zingiber montanum.</title>
        <authorList>
            <person name="Kuncharoen N."/>
            <person name="Kudo T."/>
            <person name="Masahiro Y."/>
            <person name="Ohkuma M."/>
            <person name="Tanasupawat S."/>
        </authorList>
    </citation>
    <scope>NUCLEOTIDE SEQUENCE [LARGE SCALE GENOMIC DNA]</scope>
    <source>
        <strain evidence="14 15">PLAI 1-1</strain>
    </source>
</reference>
<dbReference type="PANTHER" id="PTHR43765">
    <property type="entry name" value="2-DEHYDROPANTOATE 2-REDUCTASE-RELATED"/>
    <property type="match status" value="1"/>
</dbReference>
<dbReference type="GO" id="GO:0050661">
    <property type="term" value="F:NADP binding"/>
    <property type="evidence" value="ECO:0007669"/>
    <property type="project" value="TreeGrafter"/>
</dbReference>
<evidence type="ECO:0000313" key="14">
    <source>
        <dbReference type="EMBL" id="TCB95478.1"/>
    </source>
</evidence>
<dbReference type="SUPFAM" id="SSF48179">
    <property type="entry name" value="6-phosphogluconate dehydrogenase C-terminal domain-like"/>
    <property type="match status" value="1"/>
</dbReference>
<evidence type="ECO:0000256" key="8">
    <source>
        <dbReference type="ARBA" id="ARBA00023002"/>
    </source>
</evidence>
<dbReference type="FunFam" id="1.10.1040.10:FF:000017">
    <property type="entry name" value="2-dehydropantoate 2-reductase"/>
    <property type="match status" value="1"/>
</dbReference>
<evidence type="ECO:0000256" key="3">
    <source>
        <dbReference type="ARBA" id="ARBA00007870"/>
    </source>
</evidence>
<dbReference type="Pfam" id="PF02558">
    <property type="entry name" value="ApbA"/>
    <property type="match status" value="1"/>
</dbReference>
<evidence type="ECO:0000313" key="15">
    <source>
        <dbReference type="Proteomes" id="UP000292274"/>
    </source>
</evidence>
<feature type="domain" description="Ketopantoate reductase N-terminal" evidence="12">
    <location>
        <begin position="20"/>
        <end position="163"/>
    </location>
</feature>
<dbReference type="RefSeq" id="WP_131305863.1">
    <property type="nucleotide sequence ID" value="NZ_SJJR01000014.1"/>
</dbReference>
<comment type="function">
    <text evidence="1 11">Catalyzes the NADPH-dependent reduction of ketopantoate into pantoic acid.</text>
</comment>
<dbReference type="GO" id="GO:0015940">
    <property type="term" value="P:pantothenate biosynthetic process"/>
    <property type="evidence" value="ECO:0007669"/>
    <property type="project" value="UniProtKB-UniPathway"/>
</dbReference>
<dbReference type="InterPro" id="IPR013752">
    <property type="entry name" value="KPA_reductase"/>
</dbReference>
<evidence type="ECO:0000256" key="4">
    <source>
        <dbReference type="ARBA" id="ARBA00013014"/>
    </source>
</evidence>
<comment type="pathway">
    <text evidence="2 11">Cofactor biosynthesis; (R)-pantothenate biosynthesis; (R)-pantoate from 3-methyl-2-oxobutanoate: step 2/2.</text>
</comment>
<evidence type="ECO:0000256" key="9">
    <source>
        <dbReference type="ARBA" id="ARBA00032024"/>
    </source>
</evidence>
<dbReference type="Gene3D" id="3.40.50.720">
    <property type="entry name" value="NAD(P)-binding Rossmann-like Domain"/>
    <property type="match status" value="1"/>
</dbReference>
<dbReference type="InterPro" id="IPR050838">
    <property type="entry name" value="Ketopantoate_reductase"/>
</dbReference>
<name>A0A4R0GJB3_9ACTN</name>
<dbReference type="InterPro" id="IPR013332">
    <property type="entry name" value="KPR_N"/>
</dbReference>
<accession>A0A4R0GJB3</accession>
<dbReference type="UniPathway" id="UPA00028">
    <property type="reaction ID" value="UER00004"/>
</dbReference>
<evidence type="ECO:0000259" key="13">
    <source>
        <dbReference type="Pfam" id="PF08546"/>
    </source>
</evidence>
<comment type="catalytic activity">
    <reaction evidence="10 11">
        <text>(R)-pantoate + NADP(+) = 2-dehydropantoate + NADPH + H(+)</text>
        <dbReference type="Rhea" id="RHEA:16233"/>
        <dbReference type="ChEBI" id="CHEBI:11561"/>
        <dbReference type="ChEBI" id="CHEBI:15378"/>
        <dbReference type="ChEBI" id="CHEBI:15980"/>
        <dbReference type="ChEBI" id="CHEBI:57783"/>
        <dbReference type="ChEBI" id="CHEBI:58349"/>
        <dbReference type="EC" id="1.1.1.169"/>
    </reaction>
</comment>
<dbReference type="InterPro" id="IPR036291">
    <property type="entry name" value="NAD(P)-bd_dom_sf"/>
</dbReference>
<dbReference type="AlphaFoldDB" id="A0A4R0GJB3"/>
<organism evidence="14 15">
    <name type="scientific">Micromonospora zingiberis</name>
    <dbReference type="NCBI Taxonomy" id="2053011"/>
    <lineage>
        <taxon>Bacteria</taxon>
        <taxon>Bacillati</taxon>
        <taxon>Actinomycetota</taxon>
        <taxon>Actinomycetes</taxon>
        <taxon>Micromonosporales</taxon>
        <taxon>Micromonosporaceae</taxon>
        <taxon>Micromonospora</taxon>
    </lineage>
</organism>
<dbReference type="SUPFAM" id="SSF51735">
    <property type="entry name" value="NAD(P)-binding Rossmann-fold domains"/>
    <property type="match status" value="1"/>
</dbReference>
<dbReference type="GO" id="GO:0008677">
    <property type="term" value="F:2-dehydropantoate 2-reductase activity"/>
    <property type="evidence" value="ECO:0007669"/>
    <property type="project" value="UniProtKB-EC"/>
</dbReference>
<evidence type="ECO:0000256" key="6">
    <source>
        <dbReference type="ARBA" id="ARBA00022655"/>
    </source>
</evidence>
<dbReference type="NCBIfam" id="TIGR00745">
    <property type="entry name" value="apbA_panE"/>
    <property type="match status" value="1"/>
</dbReference>
<proteinExistence type="inferred from homology"/>
<dbReference type="InterPro" id="IPR013328">
    <property type="entry name" value="6PGD_dom2"/>
</dbReference>
<evidence type="ECO:0000256" key="10">
    <source>
        <dbReference type="ARBA" id="ARBA00048793"/>
    </source>
</evidence>
<keyword evidence="15" id="KW-1185">Reference proteome</keyword>
<evidence type="ECO:0000256" key="11">
    <source>
        <dbReference type="RuleBase" id="RU362068"/>
    </source>
</evidence>
<feature type="domain" description="Ketopantoate reductase C-terminal" evidence="13">
    <location>
        <begin position="188"/>
        <end position="310"/>
    </location>
</feature>
<dbReference type="EMBL" id="SJJR01000014">
    <property type="protein sequence ID" value="TCB95478.1"/>
    <property type="molecule type" value="Genomic_DNA"/>
</dbReference>
<evidence type="ECO:0000256" key="1">
    <source>
        <dbReference type="ARBA" id="ARBA00002919"/>
    </source>
</evidence>